<sequence>MSSLTIISAAILVLIAIFAAYVYLVGIPPELKRDLERKALRTMGENKASHLFQSQLDRVPDGPAGDVKEFKDVKKGLGSLGGEALKNPLGETLGETGDETTRPVTGR</sequence>
<accession>A0A2G5HK71</accession>
<evidence type="ECO:0000313" key="5">
    <source>
        <dbReference type="Proteomes" id="UP000230605"/>
    </source>
</evidence>
<organism evidence="3 5">
    <name type="scientific">Cercospora beticola</name>
    <name type="common">Sugarbeet leaf spot fungus</name>
    <dbReference type="NCBI Taxonomy" id="122368"/>
    <lineage>
        <taxon>Eukaryota</taxon>
        <taxon>Fungi</taxon>
        <taxon>Dikarya</taxon>
        <taxon>Ascomycota</taxon>
        <taxon>Pezizomycotina</taxon>
        <taxon>Dothideomycetes</taxon>
        <taxon>Dothideomycetidae</taxon>
        <taxon>Mycosphaerellales</taxon>
        <taxon>Mycosphaerellaceae</taxon>
        <taxon>Cercospora</taxon>
    </lineage>
</organism>
<evidence type="ECO:0000256" key="2">
    <source>
        <dbReference type="SAM" id="Phobius"/>
    </source>
</evidence>
<evidence type="ECO:0000256" key="1">
    <source>
        <dbReference type="SAM" id="MobiDB-lite"/>
    </source>
</evidence>
<evidence type="ECO:0000313" key="6">
    <source>
        <dbReference type="Proteomes" id="UP001302367"/>
    </source>
</evidence>
<reference evidence="3 5" key="1">
    <citation type="submission" date="2015-10" db="EMBL/GenBank/DDBJ databases">
        <title>The cercosporin biosynthetic gene cluster was horizontally transferred to several fungal lineages and shown to be expanded in Cercospora beticola based on microsynteny with recipient genomes.</title>
        <authorList>
            <person name="De Jonge R."/>
            <person name="Ebert M.K."/>
            <person name="Suttle J.C."/>
            <person name="Jurick Ii W.M."/>
            <person name="Secor G.A."/>
            <person name="Thomma B.P."/>
            <person name="Van De Peer Y."/>
            <person name="Bolton M.D."/>
        </authorList>
    </citation>
    <scope>NUCLEOTIDE SEQUENCE [LARGE SCALE GENOMIC DNA]</scope>
    <source>
        <strain evidence="3 5">09-40</strain>
    </source>
</reference>
<dbReference type="OrthoDB" id="3001700at2759"/>
<protein>
    <submittedName>
        <fullName evidence="3">Uncharacterized protein</fullName>
    </submittedName>
</protein>
<dbReference type="Proteomes" id="UP001302367">
    <property type="component" value="Chromosome 4"/>
</dbReference>
<feature type="transmembrane region" description="Helical" evidence="2">
    <location>
        <begin position="6"/>
        <end position="27"/>
    </location>
</feature>
<name>A0A2G5HK71_CERBT</name>
<evidence type="ECO:0000313" key="4">
    <source>
        <dbReference type="EMBL" id="WPB01876.1"/>
    </source>
</evidence>
<keyword evidence="2" id="KW-0472">Membrane</keyword>
<dbReference type="EMBL" id="CP134187">
    <property type="protein sequence ID" value="WPB01876.1"/>
    <property type="molecule type" value="Genomic_DNA"/>
</dbReference>
<keyword evidence="6" id="KW-1185">Reference proteome</keyword>
<gene>
    <name evidence="3" type="ORF">CB0940_04620</name>
    <name evidence="4" type="ORF">RHO25_006508</name>
</gene>
<proteinExistence type="predicted"/>
<dbReference type="EMBL" id="LKMD01000105">
    <property type="protein sequence ID" value="PIA92905.1"/>
    <property type="molecule type" value="Genomic_DNA"/>
</dbReference>
<keyword evidence="2" id="KW-1133">Transmembrane helix</keyword>
<dbReference type="Proteomes" id="UP000230605">
    <property type="component" value="Chromosome 4"/>
</dbReference>
<dbReference type="AlphaFoldDB" id="A0A2G5HK71"/>
<reference evidence="4 6" key="2">
    <citation type="submission" date="2023-09" db="EMBL/GenBank/DDBJ databases">
        <title>Complete-Gapless Cercospora beticola genome.</title>
        <authorList>
            <person name="Wyatt N.A."/>
            <person name="Spanner R.E."/>
            <person name="Bolton M.D."/>
        </authorList>
    </citation>
    <scope>NUCLEOTIDE SEQUENCE [LARGE SCALE GENOMIC DNA]</scope>
    <source>
        <strain evidence="4">Cb09-40</strain>
    </source>
</reference>
<feature type="region of interest" description="Disordered" evidence="1">
    <location>
        <begin position="77"/>
        <end position="107"/>
    </location>
</feature>
<keyword evidence="2" id="KW-0812">Transmembrane</keyword>
<evidence type="ECO:0000313" key="3">
    <source>
        <dbReference type="EMBL" id="PIA92905.1"/>
    </source>
</evidence>